<dbReference type="Proteomes" id="UP001212401">
    <property type="component" value="Unassembled WGS sequence"/>
</dbReference>
<accession>A0AAW5WU23</accession>
<dbReference type="RefSeq" id="WP_269296120.1">
    <property type="nucleotide sequence ID" value="NZ_JAKHPH010000020.1"/>
</dbReference>
<gene>
    <name evidence="1" type="ORF">L2724_07215</name>
</gene>
<sequence>MTQETPFVAIYLKLIEEINELGIKTYSASQDIPKQMPVCRVQLLNNNSTNQFTNARQYSYSFQVDVVDVQNALQRSLVNAYKIMQLCRQLSISGYSLGHDEPSLTSMVDNSTNKTLNRQIIRINYSVIETTAF</sequence>
<protein>
    <recommendedName>
        <fullName evidence="3">DUF3168 domain-containing protein</fullName>
    </recommendedName>
</protein>
<evidence type="ECO:0000313" key="2">
    <source>
        <dbReference type="Proteomes" id="UP001212401"/>
    </source>
</evidence>
<dbReference type="EMBL" id="JAKHPH010000020">
    <property type="protein sequence ID" value="MCZ3668070.1"/>
    <property type="molecule type" value="Genomic_DNA"/>
</dbReference>
<evidence type="ECO:0000313" key="1">
    <source>
        <dbReference type="EMBL" id="MCZ3668070.1"/>
    </source>
</evidence>
<dbReference type="AlphaFoldDB" id="A0AAW5WU23"/>
<reference evidence="1" key="1">
    <citation type="submission" date="2022-01" db="EMBL/GenBank/DDBJ databases">
        <title>VMRC isolate genome collection.</title>
        <authorList>
            <person name="France M."/>
            <person name="Rutt L."/>
            <person name="Humphrys M."/>
            <person name="Ravel J."/>
        </authorList>
    </citation>
    <scope>NUCLEOTIDE SEQUENCE</scope>
    <source>
        <strain evidence="1">C0048A1</strain>
    </source>
</reference>
<organism evidence="1 2">
    <name type="scientific">Limosilactobacillus vaginalis</name>
    <dbReference type="NCBI Taxonomy" id="1633"/>
    <lineage>
        <taxon>Bacteria</taxon>
        <taxon>Bacillati</taxon>
        <taxon>Bacillota</taxon>
        <taxon>Bacilli</taxon>
        <taxon>Lactobacillales</taxon>
        <taxon>Lactobacillaceae</taxon>
        <taxon>Limosilactobacillus</taxon>
    </lineage>
</organism>
<proteinExistence type="predicted"/>
<evidence type="ECO:0008006" key="3">
    <source>
        <dbReference type="Google" id="ProtNLM"/>
    </source>
</evidence>
<comment type="caution">
    <text evidence="1">The sequence shown here is derived from an EMBL/GenBank/DDBJ whole genome shotgun (WGS) entry which is preliminary data.</text>
</comment>
<name>A0AAW5WU23_9LACO</name>